<evidence type="ECO:0000313" key="8">
    <source>
        <dbReference type="EMBL" id="CAK6442878.1"/>
    </source>
</evidence>
<dbReference type="PANTHER" id="PTHR12420">
    <property type="entry name" value="PHD FINGER PROTEIN"/>
    <property type="match status" value="1"/>
</dbReference>
<dbReference type="EMBL" id="OY882860">
    <property type="protein sequence ID" value="CAK6442878.1"/>
    <property type="molecule type" value="Genomic_DNA"/>
</dbReference>
<keyword evidence="2" id="KW-0479">Metal-binding</keyword>
<dbReference type="InterPro" id="IPR013083">
    <property type="entry name" value="Znf_RING/FYVE/PHD"/>
</dbReference>
<sequence length="332" mass="37197">MEPAPARAAAAGDAAKPGGPEAPAPTPGPSGVLQVSKKMERRVCALCPKGLECGVLYCAQSDDIAAHENCLLYSSALVECEEDEPKQGYRSFDVEAVKKEIFRGRRLKCTFCDEKGATVGCDKKSCSKNYHFFCAKNDHAVLHNASGGIYKVFCKEHAPSRETQSAHFSGVQRKRKKKDHSTSINLQVPKLLTENKSEKQMEEEDGKHTDAIMKVAFLKKCKEAGLINDLFEEILQKLNLIQERLMEENISESDYEEIGTSLFDCRLFEDAFVNFQKELETTIQQFEDKWQQTKQEIELLQDLKQTLNSVQENRPRSNCASGSSSPLRVTFS</sequence>
<feature type="region of interest" description="Disordered" evidence="6">
    <location>
        <begin position="311"/>
        <end position="332"/>
    </location>
</feature>
<evidence type="ECO:0000259" key="7">
    <source>
        <dbReference type="PROSITE" id="PS51805"/>
    </source>
</evidence>
<dbReference type="SMART" id="SM00249">
    <property type="entry name" value="PHD"/>
    <property type="match status" value="1"/>
</dbReference>
<feature type="region of interest" description="Disordered" evidence="6">
    <location>
        <begin position="1"/>
        <end position="32"/>
    </location>
</feature>
<comment type="subcellular location">
    <subcellularLocation>
        <location evidence="1">Nucleus</location>
    </subcellularLocation>
</comment>
<keyword evidence="4" id="KW-0862">Zinc</keyword>
<reference evidence="8" key="1">
    <citation type="submission" date="2023-12" db="EMBL/GenBank/DDBJ databases">
        <authorList>
            <person name="Brown T."/>
        </authorList>
    </citation>
    <scope>NUCLEOTIDE SEQUENCE</scope>
</reference>
<dbReference type="InterPro" id="IPR051188">
    <property type="entry name" value="PHD-type_Zinc_Finger"/>
</dbReference>
<evidence type="ECO:0000313" key="9">
    <source>
        <dbReference type="Proteomes" id="UP001314169"/>
    </source>
</evidence>
<dbReference type="SUPFAM" id="SSF57903">
    <property type="entry name" value="FYVE/PHD zinc finger"/>
    <property type="match status" value="1"/>
</dbReference>
<organism evidence="8 9">
    <name type="scientific">Pipistrellus nathusii</name>
    <name type="common">Nathusius' pipistrelle</name>
    <dbReference type="NCBI Taxonomy" id="59473"/>
    <lineage>
        <taxon>Eukaryota</taxon>
        <taxon>Metazoa</taxon>
        <taxon>Chordata</taxon>
        <taxon>Craniata</taxon>
        <taxon>Vertebrata</taxon>
        <taxon>Euteleostomi</taxon>
        <taxon>Mammalia</taxon>
        <taxon>Eutheria</taxon>
        <taxon>Laurasiatheria</taxon>
        <taxon>Chiroptera</taxon>
        <taxon>Yangochiroptera</taxon>
        <taxon>Vespertilionidae</taxon>
        <taxon>Pipistrellus</taxon>
    </lineage>
</organism>
<dbReference type="Proteomes" id="UP001314169">
    <property type="component" value="Chromosome 3"/>
</dbReference>
<proteinExistence type="predicted"/>
<evidence type="ECO:0000256" key="4">
    <source>
        <dbReference type="ARBA" id="ARBA00022833"/>
    </source>
</evidence>
<feature type="domain" description="PHD-type" evidence="7">
    <location>
        <begin position="41"/>
        <end position="158"/>
    </location>
</feature>
<dbReference type="PANTHER" id="PTHR12420:SF4">
    <property type="entry name" value="PHD FINGER PROTEIN 11"/>
    <property type="match status" value="1"/>
</dbReference>
<evidence type="ECO:0000256" key="5">
    <source>
        <dbReference type="ARBA" id="ARBA00023242"/>
    </source>
</evidence>
<name>A0ABN9ZXC1_PIPNA</name>
<protein>
    <recommendedName>
        <fullName evidence="7">PHD-type domain-containing protein</fullName>
    </recommendedName>
</protein>
<dbReference type="InterPro" id="IPR001965">
    <property type="entry name" value="Znf_PHD"/>
</dbReference>
<feature type="compositionally biased region" description="Low complexity" evidence="6">
    <location>
        <begin position="1"/>
        <end position="19"/>
    </location>
</feature>
<dbReference type="PROSITE" id="PS51805">
    <property type="entry name" value="EPHD"/>
    <property type="match status" value="1"/>
</dbReference>
<evidence type="ECO:0000256" key="3">
    <source>
        <dbReference type="ARBA" id="ARBA00022771"/>
    </source>
</evidence>
<dbReference type="Gene3D" id="3.30.40.10">
    <property type="entry name" value="Zinc/RING finger domain, C3HC4 (zinc finger)"/>
    <property type="match status" value="1"/>
</dbReference>
<dbReference type="InterPro" id="IPR011011">
    <property type="entry name" value="Znf_FYVE_PHD"/>
</dbReference>
<evidence type="ECO:0000256" key="2">
    <source>
        <dbReference type="ARBA" id="ARBA00022723"/>
    </source>
</evidence>
<accession>A0ABN9ZXC1</accession>
<keyword evidence="5" id="KW-0539">Nucleus</keyword>
<dbReference type="Pfam" id="PF13771">
    <property type="entry name" value="zf-HC5HC2H"/>
    <property type="match status" value="1"/>
</dbReference>
<keyword evidence="9" id="KW-1185">Reference proteome</keyword>
<evidence type="ECO:0000256" key="6">
    <source>
        <dbReference type="SAM" id="MobiDB-lite"/>
    </source>
</evidence>
<evidence type="ECO:0000256" key="1">
    <source>
        <dbReference type="ARBA" id="ARBA00004123"/>
    </source>
</evidence>
<gene>
    <name evidence="8" type="ORF">MPIPNATIZW_LOCUS11184</name>
</gene>
<keyword evidence="3" id="KW-0863">Zinc-finger</keyword>
<dbReference type="InterPro" id="IPR034732">
    <property type="entry name" value="EPHD"/>
</dbReference>